<reference evidence="4" key="1">
    <citation type="submission" date="2023-01" db="EMBL/GenBank/DDBJ databases">
        <title>The diversity of Class Acidimicrobiia in South China Sea sediment environments and the proposal of Iamia marina sp. nov., a novel species of the genus Iamia.</title>
        <authorList>
            <person name="He Y."/>
            <person name="Tian X."/>
        </authorList>
    </citation>
    <scope>NUCLEOTIDE SEQUENCE</scope>
    <source>
        <strain evidence="4">DSM 19957</strain>
    </source>
</reference>
<keyword evidence="1" id="KW-0560">Oxidoreductase</keyword>
<dbReference type="KEGG" id="ima:PO878_08030"/>
<dbReference type="PANTHER" id="PTHR43333:SF1">
    <property type="entry name" value="D-ISOMER SPECIFIC 2-HYDROXYACID DEHYDROGENASE NAD-BINDING DOMAIN-CONTAINING PROTEIN"/>
    <property type="match status" value="1"/>
</dbReference>
<protein>
    <submittedName>
        <fullName evidence="4">NAD(P)-dependent oxidoreductase</fullName>
    </submittedName>
</protein>
<dbReference type="InterPro" id="IPR006140">
    <property type="entry name" value="D-isomer_DH_NAD-bd"/>
</dbReference>
<evidence type="ECO:0000256" key="2">
    <source>
        <dbReference type="ARBA" id="ARBA00023027"/>
    </source>
</evidence>
<keyword evidence="2" id="KW-0520">NAD</keyword>
<name>A0AAF0BSP9_9ACTN</name>
<proteinExistence type="predicted"/>
<dbReference type="InterPro" id="IPR036291">
    <property type="entry name" value="NAD(P)-bd_dom_sf"/>
</dbReference>
<evidence type="ECO:0000259" key="3">
    <source>
        <dbReference type="Pfam" id="PF02826"/>
    </source>
</evidence>
<evidence type="ECO:0000313" key="5">
    <source>
        <dbReference type="Proteomes" id="UP001216390"/>
    </source>
</evidence>
<dbReference type="AlphaFoldDB" id="A0AAF0BSP9"/>
<dbReference type="Proteomes" id="UP001216390">
    <property type="component" value="Chromosome"/>
</dbReference>
<dbReference type="Gene3D" id="3.40.50.720">
    <property type="entry name" value="NAD(P)-binding Rossmann-like Domain"/>
    <property type="match status" value="2"/>
</dbReference>
<sequence length="304" mass="31340">MAGPRICVAPRGARSWVGEAVVAGGGQVVDPDEAEAVVWTSPTDPDGLAALLADHPGLRWVQLPFAGIEPYRDVLDAERTWTCGKGVYAPPVAELALTLLLAGLRHVGPYARAGRWTGPAGRNLLGARLAVLGGGGITEELLRLLAPFDVDATVVRRHPDPVAGAARVVGPDGLHGALAGADGVVLALALTPETRGVVGAEELALLADHACVVNVARGGHVDTDALVAAFAADTIGSAGLDVTDPEPLPEDHPLWAEPRCTITPHVGNTPDMAVPLLSARIRENVGRWAAGRDLLGPVDVALGY</sequence>
<dbReference type="GO" id="GO:0051287">
    <property type="term" value="F:NAD binding"/>
    <property type="evidence" value="ECO:0007669"/>
    <property type="project" value="InterPro"/>
</dbReference>
<feature type="domain" description="D-isomer specific 2-hydroxyacid dehydrogenase NAD-binding" evidence="3">
    <location>
        <begin position="99"/>
        <end position="267"/>
    </location>
</feature>
<dbReference type="PANTHER" id="PTHR43333">
    <property type="entry name" value="2-HACID_DH_C DOMAIN-CONTAINING PROTEIN"/>
    <property type="match status" value="1"/>
</dbReference>
<dbReference type="Pfam" id="PF02826">
    <property type="entry name" value="2-Hacid_dh_C"/>
    <property type="match status" value="1"/>
</dbReference>
<dbReference type="EMBL" id="CP116942">
    <property type="protein sequence ID" value="WCO68676.1"/>
    <property type="molecule type" value="Genomic_DNA"/>
</dbReference>
<dbReference type="GO" id="GO:0016491">
    <property type="term" value="F:oxidoreductase activity"/>
    <property type="evidence" value="ECO:0007669"/>
    <property type="project" value="UniProtKB-KW"/>
</dbReference>
<evidence type="ECO:0000256" key="1">
    <source>
        <dbReference type="ARBA" id="ARBA00023002"/>
    </source>
</evidence>
<evidence type="ECO:0000313" key="4">
    <source>
        <dbReference type="EMBL" id="WCO68676.1"/>
    </source>
</evidence>
<organism evidence="4 5">
    <name type="scientific">Iamia majanohamensis</name>
    <dbReference type="NCBI Taxonomy" id="467976"/>
    <lineage>
        <taxon>Bacteria</taxon>
        <taxon>Bacillati</taxon>
        <taxon>Actinomycetota</taxon>
        <taxon>Acidimicrobiia</taxon>
        <taxon>Acidimicrobiales</taxon>
        <taxon>Iamiaceae</taxon>
        <taxon>Iamia</taxon>
    </lineage>
</organism>
<dbReference type="SUPFAM" id="SSF51735">
    <property type="entry name" value="NAD(P)-binding Rossmann-fold domains"/>
    <property type="match status" value="1"/>
</dbReference>
<accession>A0AAF0BSP9</accession>
<keyword evidence="5" id="KW-1185">Reference proteome</keyword>
<dbReference type="RefSeq" id="WP_272738192.1">
    <property type="nucleotide sequence ID" value="NZ_CP116942.1"/>
</dbReference>
<gene>
    <name evidence="4" type="ORF">PO878_08030</name>
</gene>